<evidence type="ECO:0000313" key="4">
    <source>
        <dbReference type="Proteomes" id="UP001307849"/>
    </source>
</evidence>
<dbReference type="Gene3D" id="1.10.30.50">
    <property type="match status" value="1"/>
</dbReference>
<feature type="domain" description="HNH nuclease" evidence="2">
    <location>
        <begin position="101"/>
        <end position="157"/>
    </location>
</feature>
<keyword evidence="4" id="KW-1185">Reference proteome</keyword>
<reference evidence="3 4" key="1">
    <citation type="submission" date="2019-10" db="EMBL/GenBank/DDBJ databases">
        <authorList>
            <person name="Palmer J.M."/>
        </authorList>
    </citation>
    <scope>NUCLEOTIDE SEQUENCE [LARGE SCALE GENOMIC DNA]</scope>
    <source>
        <strain evidence="3 4">TWF506</strain>
    </source>
</reference>
<gene>
    <name evidence="3" type="ORF">TWF506_004729</name>
</gene>
<sequence length="323" mass="36900">MEWEIVDGDAANRTSRYSSPNFNCVESMSDAANHDDLLAATEKRASGWRPSEKRKRSEIDSTPVRSSSSASSSKSELDVTSTVTFSDSIKIKSQRTTNNCCWLCGNSKSRLDVAHVIPKSNKEFQSDYQRGYFPFASLSSLENSIPLCTLCHDAFNHDAPYFSVVPTDLQYFIDFEQEDFNRRQGLLESPVRVNISPSNLRRIVPTGEMYQRHTESQQRRTEEVDGNNQSQIYDTKSKEASTKYVGGPYDVYLRVNYFPFTDISPGKFLYAQYSCWRGSPTAMIMHAMRNLTRGDGWMTMSRPVKRALDELQYLWSREPEPKA</sequence>
<dbReference type="EMBL" id="JAVHJM010000015">
    <property type="protein sequence ID" value="KAK6497255.1"/>
    <property type="molecule type" value="Genomic_DNA"/>
</dbReference>
<dbReference type="InterPro" id="IPR003615">
    <property type="entry name" value="HNH_nuc"/>
</dbReference>
<dbReference type="AlphaFoldDB" id="A0AAN8RI70"/>
<dbReference type="Pfam" id="PF13391">
    <property type="entry name" value="HNH_2"/>
    <property type="match status" value="1"/>
</dbReference>
<organism evidence="3 4">
    <name type="scientific">Arthrobotrys conoides</name>
    <dbReference type="NCBI Taxonomy" id="74498"/>
    <lineage>
        <taxon>Eukaryota</taxon>
        <taxon>Fungi</taxon>
        <taxon>Dikarya</taxon>
        <taxon>Ascomycota</taxon>
        <taxon>Pezizomycotina</taxon>
        <taxon>Orbiliomycetes</taxon>
        <taxon>Orbiliales</taxon>
        <taxon>Orbiliaceae</taxon>
        <taxon>Arthrobotrys</taxon>
    </lineage>
</organism>
<evidence type="ECO:0000256" key="1">
    <source>
        <dbReference type="SAM" id="MobiDB-lite"/>
    </source>
</evidence>
<name>A0AAN8RI70_9PEZI</name>
<protein>
    <recommendedName>
        <fullName evidence="2">HNH nuclease domain-containing protein</fullName>
    </recommendedName>
</protein>
<feature type="region of interest" description="Disordered" evidence="1">
    <location>
        <begin position="209"/>
        <end position="237"/>
    </location>
</feature>
<accession>A0AAN8RI70</accession>
<proteinExistence type="predicted"/>
<comment type="caution">
    <text evidence="3">The sequence shown here is derived from an EMBL/GenBank/DDBJ whole genome shotgun (WGS) entry which is preliminary data.</text>
</comment>
<evidence type="ECO:0000259" key="2">
    <source>
        <dbReference type="Pfam" id="PF13391"/>
    </source>
</evidence>
<evidence type="ECO:0000313" key="3">
    <source>
        <dbReference type="EMBL" id="KAK6497255.1"/>
    </source>
</evidence>
<feature type="compositionally biased region" description="Basic and acidic residues" evidence="1">
    <location>
        <begin position="210"/>
        <end position="223"/>
    </location>
</feature>
<dbReference type="Proteomes" id="UP001307849">
    <property type="component" value="Unassembled WGS sequence"/>
</dbReference>
<feature type="region of interest" description="Disordered" evidence="1">
    <location>
        <begin position="41"/>
        <end position="73"/>
    </location>
</feature>